<evidence type="ECO:0000313" key="3">
    <source>
        <dbReference type="Proteomes" id="UP000623467"/>
    </source>
</evidence>
<gene>
    <name evidence="2" type="ORF">MSAN_01686200</name>
</gene>
<organism evidence="2 3">
    <name type="scientific">Mycena sanguinolenta</name>
    <dbReference type="NCBI Taxonomy" id="230812"/>
    <lineage>
        <taxon>Eukaryota</taxon>
        <taxon>Fungi</taxon>
        <taxon>Dikarya</taxon>
        <taxon>Basidiomycota</taxon>
        <taxon>Agaricomycotina</taxon>
        <taxon>Agaricomycetes</taxon>
        <taxon>Agaricomycetidae</taxon>
        <taxon>Agaricales</taxon>
        <taxon>Marasmiineae</taxon>
        <taxon>Mycenaceae</taxon>
        <taxon>Mycena</taxon>
    </lineage>
</organism>
<reference evidence="2" key="1">
    <citation type="submission" date="2020-05" db="EMBL/GenBank/DDBJ databases">
        <title>Mycena genomes resolve the evolution of fungal bioluminescence.</title>
        <authorList>
            <person name="Tsai I.J."/>
        </authorList>
    </citation>
    <scope>NUCLEOTIDE SEQUENCE</scope>
    <source>
        <strain evidence="2">160909Yilan</strain>
    </source>
</reference>
<dbReference type="OrthoDB" id="3255924at2759"/>
<feature type="compositionally biased region" description="Pro residues" evidence="1">
    <location>
        <begin position="215"/>
        <end position="224"/>
    </location>
</feature>
<name>A0A8H6XWN1_9AGAR</name>
<comment type="caution">
    <text evidence="2">The sequence shown here is derived from an EMBL/GenBank/DDBJ whole genome shotgun (WGS) entry which is preliminary data.</text>
</comment>
<proteinExistence type="predicted"/>
<dbReference type="AlphaFoldDB" id="A0A8H6XWN1"/>
<feature type="compositionally biased region" description="Low complexity" evidence="1">
    <location>
        <begin position="178"/>
        <end position="197"/>
    </location>
</feature>
<sequence>MRSLRASACMEHARHDALRATFTTCLPRLCLSGARSPSSGDSPSDDDYTNTNTNHHGVRRVRRAHPDEPEGLLDDSPSSPIRTPISQRMTPDTTTAAERDDATADPDALSPAHFASGVWFVWEREARGWGDGEGGWADSAVGIRGKQRPRTDDFLARTTLDGGAPTQLEERDAISADVASHASPSFPSSVSHSRPSAQRLRNVNVTSIAHEKTSQPPPAVPRPP</sequence>
<keyword evidence="3" id="KW-1185">Reference proteome</keyword>
<evidence type="ECO:0000256" key="1">
    <source>
        <dbReference type="SAM" id="MobiDB-lite"/>
    </source>
</evidence>
<accession>A0A8H6XWN1</accession>
<evidence type="ECO:0000313" key="2">
    <source>
        <dbReference type="EMBL" id="KAF7349605.1"/>
    </source>
</evidence>
<feature type="region of interest" description="Disordered" evidence="1">
    <location>
        <begin position="34"/>
        <end position="109"/>
    </location>
</feature>
<dbReference type="EMBL" id="JACAZH010000015">
    <property type="protein sequence ID" value="KAF7349605.1"/>
    <property type="molecule type" value="Genomic_DNA"/>
</dbReference>
<protein>
    <submittedName>
        <fullName evidence="2">Uncharacterized protein</fullName>
    </submittedName>
</protein>
<feature type="compositionally biased region" description="Polar residues" evidence="1">
    <location>
        <begin position="76"/>
        <end position="89"/>
    </location>
</feature>
<dbReference type="Proteomes" id="UP000623467">
    <property type="component" value="Unassembled WGS sequence"/>
</dbReference>
<feature type="region of interest" description="Disordered" evidence="1">
    <location>
        <begin position="156"/>
        <end position="224"/>
    </location>
</feature>